<accession>A0ABU5IUG6</accession>
<evidence type="ECO:0000313" key="4">
    <source>
        <dbReference type="Proteomes" id="UP001290455"/>
    </source>
</evidence>
<feature type="transmembrane region" description="Helical" evidence="1">
    <location>
        <begin position="5"/>
        <end position="21"/>
    </location>
</feature>
<feature type="transmembrane region" description="Helical" evidence="1">
    <location>
        <begin position="58"/>
        <end position="75"/>
    </location>
</feature>
<proteinExistence type="predicted"/>
<feature type="transmembrane region" description="Helical" evidence="1">
    <location>
        <begin position="81"/>
        <end position="98"/>
    </location>
</feature>
<dbReference type="RefSeq" id="WP_322445326.1">
    <property type="nucleotide sequence ID" value="NZ_JAXOFX010000002.1"/>
</dbReference>
<evidence type="ECO:0000256" key="1">
    <source>
        <dbReference type="SAM" id="Phobius"/>
    </source>
</evidence>
<keyword evidence="4" id="KW-1185">Reference proteome</keyword>
<geneLocation type="plasmid" evidence="3">
    <name>unnamed</name>
</geneLocation>
<keyword evidence="1" id="KW-1133">Transmembrane helix</keyword>
<organism evidence="3 4">
    <name type="scientific">Robertmurraya mangrovi</name>
    <dbReference type="NCBI Taxonomy" id="3098077"/>
    <lineage>
        <taxon>Bacteria</taxon>
        <taxon>Bacillati</taxon>
        <taxon>Bacillota</taxon>
        <taxon>Bacilli</taxon>
        <taxon>Bacillales</taxon>
        <taxon>Bacillaceae</taxon>
        <taxon>Robertmurraya</taxon>
    </lineage>
</organism>
<dbReference type="Proteomes" id="UP001290455">
    <property type="component" value="Unassembled WGS sequence"/>
</dbReference>
<evidence type="ECO:0000313" key="3">
    <source>
        <dbReference type="EMBL" id="MDZ5470783.1"/>
    </source>
</evidence>
<reference evidence="3 4" key="1">
    <citation type="submission" date="2023-11" db="EMBL/GenBank/DDBJ databases">
        <title>Bacillus jintuensis, isolated from a mudflat on the Beibu Gulf coast.</title>
        <authorList>
            <person name="Li M."/>
        </authorList>
    </citation>
    <scope>NUCLEOTIDE SEQUENCE [LARGE SCALE GENOMIC DNA]</scope>
    <source>
        <strain evidence="3 4">31A1R</strain>
        <plasmid evidence="3">unnamed</plasmid>
    </source>
</reference>
<name>A0ABU5IUG6_9BACI</name>
<protein>
    <submittedName>
        <fullName evidence="3">DUF5668 domain-containing protein</fullName>
    </submittedName>
</protein>
<gene>
    <name evidence="3" type="ORF">SM124_03360</name>
</gene>
<feature type="domain" description="LiaI-LiaF-like transmembrane region" evidence="2">
    <location>
        <begin position="6"/>
        <end position="47"/>
    </location>
</feature>
<sequence length="161" mass="18679">MKNQRIFPGFILIGFGTYFFLQQSKIEIFQQFYTWPTLLAIVGLAFLFQAYIAKDYEAILPGVILTGFGIHFHVIKHFQVWPDHIGTFILIIALGFLLRYQKVGTGLFQGILFLVLAVLLLFYDKVVEWLGLLENGVNIIWRFWPVVLIVIGAYLLFFKKK</sequence>
<evidence type="ECO:0000259" key="2">
    <source>
        <dbReference type="Pfam" id="PF18917"/>
    </source>
</evidence>
<dbReference type="EMBL" id="JAXOFX010000002">
    <property type="protein sequence ID" value="MDZ5470783.1"/>
    <property type="molecule type" value="Genomic_DNA"/>
</dbReference>
<comment type="caution">
    <text evidence="3">The sequence shown here is derived from an EMBL/GenBank/DDBJ whole genome shotgun (WGS) entry which is preliminary data.</text>
</comment>
<feature type="transmembrane region" description="Helical" evidence="1">
    <location>
        <begin position="139"/>
        <end position="158"/>
    </location>
</feature>
<keyword evidence="1" id="KW-0812">Transmembrane</keyword>
<keyword evidence="3" id="KW-0614">Plasmid</keyword>
<feature type="transmembrane region" description="Helical" evidence="1">
    <location>
        <begin position="105"/>
        <end position="123"/>
    </location>
</feature>
<dbReference type="InterPro" id="IPR043726">
    <property type="entry name" value="LiaI-LiaF-like_TM1"/>
</dbReference>
<keyword evidence="1" id="KW-0472">Membrane</keyword>
<feature type="transmembrane region" description="Helical" evidence="1">
    <location>
        <begin position="33"/>
        <end position="51"/>
    </location>
</feature>
<dbReference type="Pfam" id="PF18917">
    <property type="entry name" value="LiaI-LiaF-like_TM1"/>
    <property type="match status" value="1"/>
</dbReference>